<evidence type="ECO:0000256" key="2">
    <source>
        <dbReference type="ARBA" id="ARBA00022687"/>
    </source>
</evidence>
<protein>
    <recommendedName>
        <fullName evidence="8">Pygopus 1</fullName>
    </recommendedName>
</protein>
<sequence length="269" mass="29395">GAEKKRRKSSTQAPSFSPLSEYAPPPNPSAHHLIASNPFDDDYSSPSLKPLPHANPYIGHPHWFSGYGPPRMPPRMPSPYGAPYQMRNQPHPLSQNHMGSNRTPGFNYSENPNCGQPLSSSSNNVMHFRPRPGEHANLHNLNQRASPGGPDFGPEGNPARDVSPNLSQQQNNFMQSSTHTPKHEKESPPNELKTKSSVEKLNGVLHANNEALKKSPRSADARRGGNNGALSNNKVVNRRSTSSSSELVYPCGRSVSVLMKGPFISSFLL</sequence>
<organism evidence="6 7">
    <name type="scientific">Cyprinus carpio carpio</name>
    <dbReference type="NCBI Taxonomy" id="630221"/>
    <lineage>
        <taxon>Eukaryota</taxon>
        <taxon>Metazoa</taxon>
        <taxon>Chordata</taxon>
        <taxon>Craniata</taxon>
        <taxon>Vertebrata</taxon>
        <taxon>Euteleostomi</taxon>
        <taxon>Actinopterygii</taxon>
        <taxon>Neopterygii</taxon>
        <taxon>Teleostei</taxon>
        <taxon>Ostariophysi</taxon>
        <taxon>Cypriniformes</taxon>
        <taxon>Cyprinidae</taxon>
        <taxon>Cyprininae</taxon>
        <taxon>Cyprinus</taxon>
    </lineage>
</organism>
<evidence type="ECO:0000256" key="4">
    <source>
        <dbReference type="ARBA" id="ARBA00037400"/>
    </source>
</evidence>
<dbReference type="InterPro" id="IPR052475">
    <property type="entry name" value="Wnt_Signal_Transd_Protein"/>
</dbReference>
<dbReference type="AlphaFoldDB" id="A0A8C1FGT4"/>
<feature type="compositionally biased region" description="Basic and acidic residues" evidence="5">
    <location>
        <begin position="181"/>
        <end position="195"/>
    </location>
</feature>
<dbReference type="PANTHER" id="PTHR23194:SF3">
    <property type="entry name" value="PYGOPUS HOMOLOG 1"/>
    <property type="match status" value="1"/>
</dbReference>
<keyword evidence="2" id="KW-0879">Wnt signaling pathway</keyword>
<keyword evidence="3" id="KW-0539">Nucleus</keyword>
<evidence type="ECO:0000256" key="5">
    <source>
        <dbReference type="SAM" id="MobiDB-lite"/>
    </source>
</evidence>
<proteinExistence type="predicted"/>
<name>A0A8C1FGT4_CYPCA</name>
<feature type="compositionally biased region" description="Polar residues" evidence="5">
    <location>
        <begin position="86"/>
        <end position="125"/>
    </location>
</feature>
<feature type="compositionally biased region" description="Basic and acidic residues" evidence="5">
    <location>
        <begin position="211"/>
        <end position="223"/>
    </location>
</feature>
<comment type="subcellular location">
    <subcellularLocation>
        <location evidence="1">Nucleus</location>
    </subcellularLocation>
</comment>
<dbReference type="Proteomes" id="UP001108240">
    <property type="component" value="Unplaced"/>
</dbReference>
<comment type="function">
    <text evidence="4">Involved in signal transduction through the Wnt pathway.</text>
</comment>
<evidence type="ECO:0008006" key="8">
    <source>
        <dbReference type="Google" id="ProtNLM"/>
    </source>
</evidence>
<evidence type="ECO:0000256" key="3">
    <source>
        <dbReference type="ARBA" id="ARBA00023242"/>
    </source>
</evidence>
<keyword evidence="7" id="KW-1185">Reference proteome</keyword>
<evidence type="ECO:0000313" key="6">
    <source>
        <dbReference type="Ensembl" id="ENSCCRP00000091135.2"/>
    </source>
</evidence>
<feature type="region of interest" description="Disordered" evidence="5">
    <location>
        <begin position="207"/>
        <end position="247"/>
    </location>
</feature>
<reference evidence="6" key="1">
    <citation type="submission" date="2025-08" db="UniProtKB">
        <authorList>
            <consortium name="Ensembl"/>
        </authorList>
    </citation>
    <scope>IDENTIFICATION</scope>
</reference>
<dbReference type="PANTHER" id="PTHR23194">
    <property type="entry name" value="PYGOPUS"/>
    <property type="match status" value="1"/>
</dbReference>
<evidence type="ECO:0000256" key="1">
    <source>
        <dbReference type="ARBA" id="ARBA00004123"/>
    </source>
</evidence>
<dbReference type="GO" id="GO:0016055">
    <property type="term" value="P:Wnt signaling pathway"/>
    <property type="evidence" value="ECO:0007669"/>
    <property type="project" value="UniProtKB-KW"/>
</dbReference>
<dbReference type="Ensembl" id="ENSCCRT00000098933.2">
    <property type="protein sequence ID" value="ENSCCRP00000091135.2"/>
    <property type="gene ID" value="ENSCCRG00000049324.2"/>
</dbReference>
<reference evidence="6" key="2">
    <citation type="submission" date="2025-09" db="UniProtKB">
        <authorList>
            <consortium name="Ensembl"/>
        </authorList>
    </citation>
    <scope>IDENTIFICATION</scope>
</reference>
<accession>A0A8C1FGT4</accession>
<feature type="region of interest" description="Disordered" evidence="5">
    <location>
        <begin position="1"/>
        <end position="195"/>
    </location>
</feature>
<feature type="compositionally biased region" description="Polar residues" evidence="5">
    <location>
        <begin position="164"/>
        <end position="179"/>
    </location>
</feature>
<evidence type="ECO:0000313" key="7">
    <source>
        <dbReference type="Proteomes" id="UP001108240"/>
    </source>
</evidence>
<feature type="compositionally biased region" description="Polar residues" evidence="5">
    <location>
        <begin position="228"/>
        <end position="246"/>
    </location>
</feature>
<dbReference type="GO" id="GO:0005634">
    <property type="term" value="C:nucleus"/>
    <property type="evidence" value="ECO:0007669"/>
    <property type="project" value="UniProtKB-SubCell"/>
</dbReference>